<evidence type="ECO:0000313" key="5">
    <source>
        <dbReference type="Proteomes" id="UP001172082"/>
    </source>
</evidence>
<dbReference type="InterPro" id="IPR050640">
    <property type="entry name" value="Bact_2-comp_sensor_kinase"/>
</dbReference>
<dbReference type="SUPFAM" id="SSF55874">
    <property type="entry name" value="ATPase domain of HSP90 chaperone/DNA topoisomerase II/histidine kinase"/>
    <property type="match status" value="1"/>
</dbReference>
<feature type="transmembrane region" description="Helical" evidence="1">
    <location>
        <begin position="48"/>
        <end position="66"/>
    </location>
</feature>
<dbReference type="PANTHER" id="PTHR34220">
    <property type="entry name" value="SENSOR HISTIDINE KINASE YPDA"/>
    <property type="match status" value="1"/>
</dbReference>
<dbReference type="RefSeq" id="WP_346755277.1">
    <property type="nucleotide sequence ID" value="NZ_JAUJEA010000016.1"/>
</dbReference>
<evidence type="ECO:0000313" key="4">
    <source>
        <dbReference type="EMBL" id="MDN5205255.1"/>
    </source>
</evidence>
<dbReference type="InterPro" id="IPR036890">
    <property type="entry name" value="HATPase_C_sf"/>
</dbReference>
<dbReference type="GO" id="GO:0016301">
    <property type="term" value="F:kinase activity"/>
    <property type="evidence" value="ECO:0007669"/>
    <property type="project" value="UniProtKB-KW"/>
</dbReference>
<dbReference type="PANTHER" id="PTHR34220:SF7">
    <property type="entry name" value="SENSOR HISTIDINE KINASE YPDA"/>
    <property type="match status" value="1"/>
</dbReference>
<keyword evidence="5" id="KW-1185">Reference proteome</keyword>
<dbReference type="Pfam" id="PF06580">
    <property type="entry name" value="His_kinase"/>
    <property type="match status" value="1"/>
</dbReference>
<keyword evidence="1" id="KW-0812">Transmembrane</keyword>
<sequence length="371" mass="42972">MFKQLPIRFIYLLLIGIGLGLILGFKSYIPFAYWNEEYSWARYALPNIINYSVWPFFVPIIYFVLGTFPFKESSTYKLIIILSSLVIAFTHEAITNVIFFGLLDLADWYPFTDEVWMQIKGNFLSAMITRLAEYWIIYGLLAAYDFYKKYQIKAIELAQLETKLTNARLNALKMQLQPHFLFNTLNTISSLMEINVKSAQKTISKLGDLLRTILTSEPKQMITIMEELDYIKSYLDIEQTRFHDRLQVDYQVDEKAKSAMVPTMILQPLVENAVKHGFSKISGEGVIIIAAKILDEAMLEIFVRDDGRGSALNSEKLRQKGIGLRNVEERLNQLYNGDYQFTITTSINSGFEVKIRLPLKYYHEKDTHTGY</sequence>
<dbReference type="Pfam" id="PF02518">
    <property type="entry name" value="HATPase_c"/>
    <property type="match status" value="1"/>
</dbReference>
<evidence type="ECO:0000259" key="3">
    <source>
        <dbReference type="Pfam" id="PF06580"/>
    </source>
</evidence>
<evidence type="ECO:0000256" key="1">
    <source>
        <dbReference type="SAM" id="Phobius"/>
    </source>
</evidence>
<dbReference type="InterPro" id="IPR003594">
    <property type="entry name" value="HATPase_dom"/>
</dbReference>
<dbReference type="InterPro" id="IPR010559">
    <property type="entry name" value="Sig_transdc_His_kin_internal"/>
</dbReference>
<feature type="transmembrane region" description="Helical" evidence="1">
    <location>
        <begin position="78"/>
        <end position="103"/>
    </location>
</feature>
<organism evidence="4 5">
    <name type="scientific">Splendidivirga corallicola</name>
    <dbReference type="NCBI Taxonomy" id="3051826"/>
    <lineage>
        <taxon>Bacteria</taxon>
        <taxon>Pseudomonadati</taxon>
        <taxon>Bacteroidota</taxon>
        <taxon>Cytophagia</taxon>
        <taxon>Cytophagales</taxon>
        <taxon>Splendidivirgaceae</taxon>
        <taxon>Splendidivirga</taxon>
    </lineage>
</organism>
<keyword evidence="4" id="KW-0808">Transferase</keyword>
<evidence type="ECO:0000259" key="2">
    <source>
        <dbReference type="Pfam" id="PF02518"/>
    </source>
</evidence>
<gene>
    <name evidence="4" type="ORF">QQ008_27980</name>
</gene>
<dbReference type="Gene3D" id="3.30.565.10">
    <property type="entry name" value="Histidine kinase-like ATPase, C-terminal domain"/>
    <property type="match status" value="1"/>
</dbReference>
<proteinExistence type="predicted"/>
<comment type="caution">
    <text evidence="4">The sequence shown here is derived from an EMBL/GenBank/DDBJ whole genome shotgun (WGS) entry which is preliminary data.</text>
</comment>
<keyword evidence="1" id="KW-1133">Transmembrane helix</keyword>
<protein>
    <submittedName>
        <fullName evidence="4">Histidine kinase</fullName>
    </submittedName>
</protein>
<name>A0ABT8KWX0_9BACT</name>
<dbReference type="Proteomes" id="UP001172082">
    <property type="component" value="Unassembled WGS sequence"/>
</dbReference>
<feature type="domain" description="Histidine kinase/HSP90-like ATPase" evidence="2">
    <location>
        <begin position="264"/>
        <end position="360"/>
    </location>
</feature>
<keyword evidence="1" id="KW-0472">Membrane</keyword>
<feature type="transmembrane region" description="Helical" evidence="1">
    <location>
        <begin position="9"/>
        <end position="28"/>
    </location>
</feature>
<dbReference type="EMBL" id="JAUJEA010000016">
    <property type="protein sequence ID" value="MDN5205255.1"/>
    <property type="molecule type" value="Genomic_DNA"/>
</dbReference>
<keyword evidence="4" id="KW-0418">Kinase</keyword>
<feature type="domain" description="Signal transduction histidine kinase internal region" evidence="3">
    <location>
        <begin position="167"/>
        <end position="246"/>
    </location>
</feature>
<accession>A0ABT8KWX0</accession>
<reference evidence="4" key="1">
    <citation type="submission" date="2023-06" db="EMBL/GenBank/DDBJ databases">
        <title>Genomic of Parafulvivirga corallium.</title>
        <authorList>
            <person name="Wang G."/>
        </authorList>
    </citation>
    <scope>NUCLEOTIDE SEQUENCE</scope>
    <source>
        <strain evidence="4">BMA10</strain>
    </source>
</reference>
<feature type="transmembrane region" description="Helical" evidence="1">
    <location>
        <begin position="123"/>
        <end position="144"/>
    </location>
</feature>